<reference evidence="3 4" key="1">
    <citation type="journal article" date="2022" name="Nat. Plants">
        <title>Genomes of leafy and leafless Platanthera orchids illuminate the evolution of mycoheterotrophy.</title>
        <authorList>
            <person name="Li M.H."/>
            <person name="Liu K.W."/>
            <person name="Li Z."/>
            <person name="Lu H.C."/>
            <person name="Ye Q.L."/>
            <person name="Zhang D."/>
            <person name="Wang J.Y."/>
            <person name="Li Y.F."/>
            <person name="Zhong Z.M."/>
            <person name="Liu X."/>
            <person name="Yu X."/>
            <person name="Liu D.K."/>
            <person name="Tu X.D."/>
            <person name="Liu B."/>
            <person name="Hao Y."/>
            <person name="Liao X.Y."/>
            <person name="Jiang Y.T."/>
            <person name="Sun W.H."/>
            <person name="Chen J."/>
            <person name="Chen Y.Q."/>
            <person name="Ai Y."/>
            <person name="Zhai J.W."/>
            <person name="Wu S.S."/>
            <person name="Zhou Z."/>
            <person name="Hsiao Y.Y."/>
            <person name="Wu W.L."/>
            <person name="Chen Y.Y."/>
            <person name="Lin Y.F."/>
            <person name="Hsu J.L."/>
            <person name="Li C.Y."/>
            <person name="Wang Z.W."/>
            <person name="Zhao X."/>
            <person name="Zhong W.Y."/>
            <person name="Ma X.K."/>
            <person name="Ma L."/>
            <person name="Huang J."/>
            <person name="Chen G.Z."/>
            <person name="Huang M.Z."/>
            <person name="Huang L."/>
            <person name="Peng D.H."/>
            <person name="Luo Y.B."/>
            <person name="Zou S.Q."/>
            <person name="Chen S.P."/>
            <person name="Lan S."/>
            <person name="Tsai W.C."/>
            <person name="Van de Peer Y."/>
            <person name="Liu Z.J."/>
        </authorList>
    </citation>
    <scope>NUCLEOTIDE SEQUENCE [LARGE SCALE GENOMIC DNA]</scope>
    <source>
        <strain evidence="3">Lor287</strain>
    </source>
</reference>
<comment type="caution">
    <text evidence="3">The sequence shown here is derived from an EMBL/GenBank/DDBJ whole genome shotgun (WGS) entry which is preliminary data.</text>
</comment>
<dbReference type="AlphaFoldDB" id="A0AAP0AXC7"/>
<proteinExistence type="predicted"/>
<dbReference type="Proteomes" id="UP001418222">
    <property type="component" value="Unassembled WGS sequence"/>
</dbReference>
<feature type="signal peptide" evidence="2">
    <location>
        <begin position="1"/>
        <end position="18"/>
    </location>
</feature>
<keyword evidence="4" id="KW-1185">Reference proteome</keyword>
<dbReference type="PANTHER" id="PTHR33598:SF2">
    <property type="entry name" value="MAR-BINDING FILAMENT-LIKE PROTEIN"/>
    <property type="match status" value="1"/>
</dbReference>
<evidence type="ECO:0000256" key="1">
    <source>
        <dbReference type="SAM" id="Coils"/>
    </source>
</evidence>
<dbReference type="EMBL" id="JBBWWQ010000019">
    <property type="protein sequence ID" value="KAK8918445.1"/>
    <property type="molecule type" value="Genomic_DNA"/>
</dbReference>
<gene>
    <name evidence="3" type="ORF">KSP39_PZI022083</name>
</gene>
<dbReference type="Pfam" id="PF05542">
    <property type="entry name" value="DUF760"/>
    <property type="match status" value="2"/>
</dbReference>
<keyword evidence="1" id="KW-0175">Coiled coil</keyword>
<dbReference type="InterPro" id="IPR008479">
    <property type="entry name" value="DUF760"/>
</dbReference>
<evidence type="ECO:0000256" key="2">
    <source>
        <dbReference type="SAM" id="SignalP"/>
    </source>
</evidence>
<dbReference type="PANTHER" id="PTHR33598">
    <property type="entry name" value="OS02G0833400 PROTEIN"/>
    <property type="match status" value="1"/>
</dbReference>
<keyword evidence="2" id="KW-0732">Signal</keyword>
<sequence length="392" mass="44409">MPIVASCLPLALLRPTTAAQLSPAFFFRHRFLLSSLRFAPSKTPRLGVLVASSAASFDELDAKGWSKQRSPKKSVLSGLIQEVEPLDLNLIQKDVPPVTIDAMKRTISGMLGILPSDRFNVVVEALWVHLFKLLVSSMMTGYTLHNAEYRLSLERNLEIFEDHRDKGLLEKDELKNVIGYDRDKLLDRTPKLVELPERRDEAQFSEDFDYEGLGEMTTKAKEYIRSLNCRLSSMEKDLHEVNNKNSALQMQQFVGEEKNDLLDYLRSLQPEKVLELSEPSHSEVQEIIYSVAHGLLATLSPKIHSKPPPQFDSIPGVALSLGKDDCAELLENTSIHLQPLISIPRDYLARLLFWCLLLGHYIRGLEHRLELTQLLTVAGDPKNIAYDSDYFN</sequence>
<protein>
    <recommendedName>
        <fullName evidence="5">MAR-binding filament-like protein 1</fullName>
    </recommendedName>
</protein>
<evidence type="ECO:0000313" key="4">
    <source>
        <dbReference type="Proteomes" id="UP001418222"/>
    </source>
</evidence>
<evidence type="ECO:0000313" key="3">
    <source>
        <dbReference type="EMBL" id="KAK8918445.1"/>
    </source>
</evidence>
<organism evidence="3 4">
    <name type="scientific">Platanthera zijinensis</name>
    <dbReference type="NCBI Taxonomy" id="2320716"/>
    <lineage>
        <taxon>Eukaryota</taxon>
        <taxon>Viridiplantae</taxon>
        <taxon>Streptophyta</taxon>
        <taxon>Embryophyta</taxon>
        <taxon>Tracheophyta</taxon>
        <taxon>Spermatophyta</taxon>
        <taxon>Magnoliopsida</taxon>
        <taxon>Liliopsida</taxon>
        <taxon>Asparagales</taxon>
        <taxon>Orchidaceae</taxon>
        <taxon>Orchidoideae</taxon>
        <taxon>Orchideae</taxon>
        <taxon>Orchidinae</taxon>
        <taxon>Platanthera</taxon>
    </lineage>
</organism>
<accession>A0AAP0AXC7</accession>
<feature type="chain" id="PRO_5042995089" description="MAR-binding filament-like protein 1" evidence="2">
    <location>
        <begin position="19"/>
        <end position="392"/>
    </location>
</feature>
<name>A0AAP0AXC7_9ASPA</name>
<feature type="coiled-coil region" evidence="1">
    <location>
        <begin position="224"/>
        <end position="251"/>
    </location>
</feature>
<evidence type="ECO:0008006" key="5">
    <source>
        <dbReference type="Google" id="ProtNLM"/>
    </source>
</evidence>